<feature type="chain" id="PRO_5045805803" evidence="1">
    <location>
        <begin position="23"/>
        <end position="136"/>
    </location>
</feature>
<name>A0ABU6RE04_9FABA</name>
<reference evidence="2 3" key="1">
    <citation type="journal article" date="2023" name="Plants (Basel)">
        <title>Bridging the Gap: Combining Genomics and Transcriptomics Approaches to Understand Stylosanthes scabra, an Orphan Legume from the Brazilian Caatinga.</title>
        <authorList>
            <person name="Ferreira-Neto J.R.C."/>
            <person name="da Silva M.D."/>
            <person name="Binneck E."/>
            <person name="de Melo N.F."/>
            <person name="da Silva R.H."/>
            <person name="de Melo A.L.T.M."/>
            <person name="Pandolfi V."/>
            <person name="Bustamante F.O."/>
            <person name="Brasileiro-Vidal A.C."/>
            <person name="Benko-Iseppon A.M."/>
        </authorList>
    </citation>
    <scope>NUCLEOTIDE SEQUENCE [LARGE SCALE GENOMIC DNA]</scope>
    <source>
        <tissue evidence="2">Leaves</tissue>
    </source>
</reference>
<accession>A0ABU6RE04</accession>
<dbReference type="EMBL" id="JASCZI010030388">
    <property type="protein sequence ID" value="MED6122101.1"/>
    <property type="molecule type" value="Genomic_DNA"/>
</dbReference>
<evidence type="ECO:0000313" key="3">
    <source>
        <dbReference type="Proteomes" id="UP001341840"/>
    </source>
</evidence>
<feature type="signal peptide" evidence="1">
    <location>
        <begin position="1"/>
        <end position="22"/>
    </location>
</feature>
<keyword evidence="1" id="KW-0732">Signal</keyword>
<evidence type="ECO:0000313" key="2">
    <source>
        <dbReference type="EMBL" id="MED6122101.1"/>
    </source>
</evidence>
<keyword evidence="3" id="KW-1185">Reference proteome</keyword>
<sequence>MAMLFLCIDLGGVAISVYGVKAEIGRWLAGCDSVNREVNITEIIGDNHLCHCLPFCRGPILQLIVAKFKTSCETEVESSPTKPLALQSQEDLENQISVKGAAASRVCHPWARLERLLAAVQERLRPKSSEGITHHR</sequence>
<dbReference type="Proteomes" id="UP001341840">
    <property type="component" value="Unassembled WGS sequence"/>
</dbReference>
<comment type="caution">
    <text evidence="2">The sequence shown here is derived from an EMBL/GenBank/DDBJ whole genome shotgun (WGS) entry which is preliminary data.</text>
</comment>
<evidence type="ECO:0000256" key="1">
    <source>
        <dbReference type="SAM" id="SignalP"/>
    </source>
</evidence>
<gene>
    <name evidence="2" type="ORF">PIB30_036615</name>
</gene>
<organism evidence="2 3">
    <name type="scientific">Stylosanthes scabra</name>
    <dbReference type="NCBI Taxonomy" id="79078"/>
    <lineage>
        <taxon>Eukaryota</taxon>
        <taxon>Viridiplantae</taxon>
        <taxon>Streptophyta</taxon>
        <taxon>Embryophyta</taxon>
        <taxon>Tracheophyta</taxon>
        <taxon>Spermatophyta</taxon>
        <taxon>Magnoliopsida</taxon>
        <taxon>eudicotyledons</taxon>
        <taxon>Gunneridae</taxon>
        <taxon>Pentapetalae</taxon>
        <taxon>rosids</taxon>
        <taxon>fabids</taxon>
        <taxon>Fabales</taxon>
        <taxon>Fabaceae</taxon>
        <taxon>Papilionoideae</taxon>
        <taxon>50 kb inversion clade</taxon>
        <taxon>dalbergioids sensu lato</taxon>
        <taxon>Dalbergieae</taxon>
        <taxon>Pterocarpus clade</taxon>
        <taxon>Stylosanthes</taxon>
    </lineage>
</organism>
<proteinExistence type="predicted"/>
<protein>
    <submittedName>
        <fullName evidence="2">Uncharacterized protein</fullName>
    </submittedName>
</protein>